<feature type="transmembrane region" description="Helical" evidence="3">
    <location>
        <begin position="324"/>
        <end position="349"/>
    </location>
</feature>
<feature type="transmembrane region" description="Helical" evidence="3">
    <location>
        <begin position="103"/>
        <end position="122"/>
    </location>
</feature>
<reference evidence="4" key="1">
    <citation type="journal article" date="2019" name="Front. Microbiol.">
        <title>An Overview of Genes From Cyberlindnera americana, a Symbiont Yeast Isolated From the Gut of the Bark Beetle Dendroctonus rhizophagus (Curculionidae: Scolytinae), Involved in the Detoxification Process Using Genome and Transcriptome Data.</title>
        <authorList>
            <person name="Soto-Robles L.V."/>
            <person name="Torres-Banda V."/>
            <person name="Rivera-Orduna F.N."/>
            <person name="Curiel-Quesada E."/>
            <person name="Hidalgo-Lara M.E."/>
            <person name="Zuniga G."/>
        </authorList>
    </citation>
    <scope>NUCLEOTIDE SEQUENCE</scope>
    <source>
        <strain evidence="4">ChDrAdgY46</strain>
    </source>
</reference>
<feature type="transmembrane region" description="Helical" evidence="3">
    <location>
        <begin position="296"/>
        <end position="318"/>
    </location>
</feature>
<feature type="transmembrane region" description="Helical" evidence="3">
    <location>
        <begin position="400"/>
        <end position="418"/>
    </location>
</feature>
<dbReference type="PANTHER" id="PTHR11360:SF315">
    <property type="entry name" value="TRANSPORTER MCH2-RELATED"/>
    <property type="match status" value="1"/>
</dbReference>
<feature type="transmembrane region" description="Helical" evidence="3">
    <location>
        <begin position="74"/>
        <end position="96"/>
    </location>
</feature>
<comment type="similarity">
    <text evidence="2">Belongs to the major facilitator superfamily. Monocarboxylate porter (TC 2.A.1.13) family.</text>
</comment>
<feature type="transmembrane region" description="Helical" evidence="3">
    <location>
        <begin position="32"/>
        <end position="54"/>
    </location>
</feature>
<evidence type="ECO:0000313" key="4">
    <source>
        <dbReference type="EMBL" id="QFR37117.1"/>
    </source>
</evidence>
<dbReference type="InterPro" id="IPR050327">
    <property type="entry name" value="Proton-linked_MCT"/>
</dbReference>
<feature type="transmembrane region" description="Helical" evidence="3">
    <location>
        <begin position="235"/>
        <end position="258"/>
    </location>
</feature>
<dbReference type="GO" id="GO:0022857">
    <property type="term" value="F:transmembrane transporter activity"/>
    <property type="evidence" value="ECO:0007669"/>
    <property type="project" value="InterPro"/>
</dbReference>
<evidence type="ECO:0000256" key="1">
    <source>
        <dbReference type="ARBA" id="ARBA00004141"/>
    </source>
</evidence>
<dbReference type="AlphaFoldDB" id="A0A5P8N9D4"/>
<feature type="transmembrane region" description="Helical" evidence="3">
    <location>
        <begin position="264"/>
        <end position="284"/>
    </location>
</feature>
<accession>A0A5P8N9D4</accession>
<proteinExistence type="inferred from homology"/>
<sequence>MAEMKNVEEKTIEAPGVREPTEMEFTEGGVKAWMSVAASFLFNISTWAVNSSYAVYLAHYLKYETFPDASKLDYAAIGGLAFGTGMLFSPIVRLILRTFGLRVCIGSGAVLQFIGIMLAAFSTTLWEVYMTQGLMMGLSLALIALPSITIIPQWFRKKRGLAVAIGVTGSGVGGILFNLALQSIVDKHGLKWALIVEAIICSTCTVTGLILVRSRADQIKINMSLWDWSMLKHSCFWLFSCYVIFTVLGYVVLMYNLADFTISLGYSSHDGSVVSCMIAVGIVFGRPMIGKLSDMFGCVTVAIFANISVSIFCFAMWIPTRNLASVLVFALIQGGTMGTIWVVLAPVAIRLFGLRKMDISLGMIWIVIGSCGLASPIIGIELRSSAPQGKSTDPTQYLDPAIWCGSVYLAGAIVMWFIRGYLISRDEDAEKLESHADNDELHIPVNWHSSFKNLFSLSKTRKV</sequence>
<name>A0A5P8N9D4_9ASCO</name>
<dbReference type="Pfam" id="PF07690">
    <property type="entry name" value="MFS_1"/>
    <property type="match status" value="1"/>
</dbReference>
<evidence type="ECO:0000256" key="3">
    <source>
        <dbReference type="SAM" id="Phobius"/>
    </source>
</evidence>
<dbReference type="InterPro" id="IPR011701">
    <property type="entry name" value="MFS"/>
</dbReference>
<feature type="transmembrane region" description="Helical" evidence="3">
    <location>
        <begin position="160"/>
        <end position="180"/>
    </location>
</feature>
<dbReference type="PANTHER" id="PTHR11360">
    <property type="entry name" value="MONOCARBOXYLATE TRANSPORTER"/>
    <property type="match status" value="1"/>
</dbReference>
<dbReference type="CDD" id="cd17352">
    <property type="entry name" value="MFS_MCT_SLC16"/>
    <property type="match status" value="1"/>
</dbReference>
<comment type="subcellular location">
    <subcellularLocation>
        <location evidence="1">Membrane</location>
        <topology evidence="1">Multi-pass membrane protein</topology>
    </subcellularLocation>
</comment>
<dbReference type="EMBL" id="MK890612">
    <property type="protein sequence ID" value="QFR37117.1"/>
    <property type="molecule type" value="Genomic_DNA"/>
</dbReference>
<organism evidence="4">
    <name type="scientific">Cyberlindnera americana</name>
    <dbReference type="NCBI Taxonomy" id="36016"/>
    <lineage>
        <taxon>Eukaryota</taxon>
        <taxon>Fungi</taxon>
        <taxon>Dikarya</taxon>
        <taxon>Ascomycota</taxon>
        <taxon>Saccharomycotina</taxon>
        <taxon>Saccharomycetes</taxon>
        <taxon>Phaffomycetales</taxon>
        <taxon>Phaffomycetaceae</taxon>
        <taxon>Cyberlindnera</taxon>
    </lineage>
</organism>
<keyword evidence="3" id="KW-1133">Transmembrane helix</keyword>
<dbReference type="Gene3D" id="1.20.1250.20">
    <property type="entry name" value="MFS general substrate transporter like domains"/>
    <property type="match status" value="2"/>
</dbReference>
<gene>
    <name evidence="4" type="ORF">g3092</name>
</gene>
<evidence type="ECO:0000256" key="2">
    <source>
        <dbReference type="ARBA" id="ARBA00006727"/>
    </source>
</evidence>
<feature type="transmembrane region" description="Helical" evidence="3">
    <location>
        <begin position="192"/>
        <end position="214"/>
    </location>
</feature>
<dbReference type="SUPFAM" id="SSF103473">
    <property type="entry name" value="MFS general substrate transporter"/>
    <property type="match status" value="1"/>
</dbReference>
<protein>
    <submittedName>
        <fullName evidence="4">MFS transporter</fullName>
    </submittedName>
</protein>
<dbReference type="InterPro" id="IPR036259">
    <property type="entry name" value="MFS_trans_sf"/>
</dbReference>
<feature type="transmembrane region" description="Helical" evidence="3">
    <location>
        <begin position="128"/>
        <end position="148"/>
    </location>
</feature>
<dbReference type="GO" id="GO:0016020">
    <property type="term" value="C:membrane"/>
    <property type="evidence" value="ECO:0007669"/>
    <property type="project" value="UniProtKB-SubCell"/>
</dbReference>
<feature type="transmembrane region" description="Helical" evidence="3">
    <location>
        <begin position="361"/>
        <end position="380"/>
    </location>
</feature>
<keyword evidence="3" id="KW-0812">Transmembrane</keyword>
<keyword evidence="3" id="KW-0472">Membrane</keyword>